<dbReference type="InterPro" id="IPR050319">
    <property type="entry name" value="ABC_transp_ATP-bind"/>
</dbReference>
<keyword evidence="4" id="KW-1003">Cell membrane</keyword>
<evidence type="ECO:0000256" key="2">
    <source>
        <dbReference type="ARBA" id="ARBA00011469"/>
    </source>
</evidence>
<evidence type="ECO:0000313" key="20">
    <source>
        <dbReference type="Proteomes" id="UP001202867"/>
    </source>
</evidence>
<dbReference type="InterPro" id="IPR027417">
    <property type="entry name" value="P-loop_NTPase"/>
</dbReference>
<evidence type="ECO:0000256" key="11">
    <source>
        <dbReference type="ARBA" id="ARBA00023136"/>
    </source>
</evidence>
<evidence type="ECO:0000256" key="6">
    <source>
        <dbReference type="ARBA" id="ARBA00022737"/>
    </source>
</evidence>
<feature type="domain" description="ABC transporter" evidence="18">
    <location>
        <begin position="35"/>
        <end position="275"/>
    </location>
</feature>
<evidence type="ECO:0000256" key="15">
    <source>
        <dbReference type="ARBA" id="ARBA00041187"/>
    </source>
</evidence>
<dbReference type="PANTHER" id="PTHR43776:SF15">
    <property type="entry name" value="GLUTATHIONE IMPORT ATP-BINDING PROTEIN GSIA"/>
    <property type="match status" value="1"/>
</dbReference>
<evidence type="ECO:0000256" key="5">
    <source>
        <dbReference type="ARBA" id="ARBA00022519"/>
    </source>
</evidence>
<evidence type="ECO:0000256" key="12">
    <source>
        <dbReference type="ARBA" id="ARBA00037530"/>
    </source>
</evidence>
<dbReference type="PROSITE" id="PS00211">
    <property type="entry name" value="ABC_TRANSPORTER_1"/>
    <property type="match status" value="1"/>
</dbReference>
<dbReference type="Pfam" id="PF00005">
    <property type="entry name" value="ABC_tran"/>
    <property type="match status" value="1"/>
</dbReference>
<name>A0ABT0DJQ4_9HYPH</name>
<dbReference type="Proteomes" id="UP001202867">
    <property type="component" value="Unassembled WGS sequence"/>
</dbReference>
<dbReference type="SMART" id="SM00382">
    <property type="entry name" value="AAA"/>
    <property type="match status" value="1"/>
</dbReference>
<dbReference type="PANTHER" id="PTHR43776">
    <property type="entry name" value="TRANSPORT ATP-BINDING PROTEIN"/>
    <property type="match status" value="1"/>
</dbReference>
<protein>
    <recommendedName>
        <fullName evidence="15">Glutathione import ATP-binding protein GsiA</fullName>
        <ecNumber evidence="14">7.4.2.10</ecNumber>
    </recommendedName>
</protein>
<comment type="subunit">
    <text evidence="2">The complex is composed of two ATP-binding proteins (GsiA), two transmembrane proteins (GsiC and GsiD) and a solute-binding protein (GsiB).</text>
</comment>
<dbReference type="SUPFAM" id="SSF52540">
    <property type="entry name" value="P-loop containing nucleoside triphosphate hydrolases"/>
    <property type="match status" value="1"/>
</dbReference>
<proteinExistence type="inferred from homology"/>
<dbReference type="Pfam" id="PF08352">
    <property type="entry name" value="oligo_HPY"/>
    <property type="match status" value="1"/>
</dbReference>
<evidence type="ECO:0000256" key="3">
    <source>
        <dbReference type="ARBA" id="ARBA00022448"/>
    </source>
</evidence>
<comment type="similarity">
    <text evidence="13">Belongs to the ABC transporter superfamily. Glutathione importer (TC 3.A.1.5.11) family.</text>
</comment>
<dbReference type="InterPro" id="IPR013563">
    <property type="entry name" value="Oligopep_ABC_C"/>
</dbReference>
<keyword evidence="10" id="KW-1278">Translocase</keyword>
<sequence>MSVTFSAMQAPLPPIEDRGGPSQPLLIARGLRKEFRLADGLFGGRTVVHAVDDLSLTVNKGETVGIVGESGCGKSTAARLIAGITPADDGEVVFDGESFWTPRTRIDAERRRAIQMVFQDSASSLNPRMTLTETLAFGPRAHGVPTAVARTYARDLLAAVGLPPSRFAERYPIQLSGGQRQRVNIARALAIRPRLLILDEPVSALDKSVEAQVLNLLVALREELSLSYVFISHDLNVVRYIADRVVVMYLGQVVEEATSAQIFAAPRHPYTRALFASKPSLDPRRRIEAPPLTGDPPDPVNPPSGCRFRTRCPIAEAVCAAAKPPLAAAAPEGEGHKVACWAAQPGSGHSLAPRPMGALQ</sequence>
<evidence type="ECO:0000256" key="4">
    <source>
        <dbReference type="ARBA" id="ARBA00022475"/>
    </source>
</evidence>
<dbReference type="CDD" id="cd03257">
    <property type="entry name" value="ABC_NikE_OppD_transporters"/>
    <property type="match status" value="1"/>
</dbReference>
<evidence type="ECO:0000256" key="14">
    <source>
        <dbReference type="ARBA" id="ARBA00039050"/>
    </source>
</evidence>
<comment type="catalytic activity">
    <reaction evidence="16">
        <text>glutathione(out) + ATP + H2O = glutathione(in) + ADP + phosphate + H(+)</text>
        <dbReference type="Rhea" id="RHEA:29791"/>
        <dbReference type="ChEBI" id="CHEBI:15377"/>
        <dbReference type="ChEBI" id="CHEBI:15378"/>
        <dbReference type="ChEBI" id="CHEBI:30616"/>
        <dbReference type="ChEBI" id="CHEBI:43474"/>
        <dbReference type="ChEBI" id="CHEBI:57925"/>
        <dbReference type="ChEBI" id="CHEBI:456216"/>
        <dbReference type="EC" id="7.4.2.10"/>
    </reaction>
</comment>
<dbReference type="Gene3D" id="3.40.50.300">
    <property type="entry name" value="P-loop containing nucleotide triphosphate hydrolases"/>
    <property type="match status" value="1"/>
</dbReference>
<keyword evidence="7" id="KW-0547">Nucleotide-binding</keyword>
<dbReference type="GO" id="GO:0005524">
    <property type="term" value="F:ATP binding"/>
    <property type="evidence" value="ECO:0007669"/>
    <property type="project" value="UniProtKB-KW"/>
</dbReference>
<feature type="compositionally biased region" description="Pro residues" evidence="17">
    <location>
        <begin position="293"/>
        <end position="302"/>
    </location>
</feature>
<dbReference type="RefSeq" id="WP_247199448.1">
    <property type="nucleotide sequence ID" value="NZ_JALKCG010000001.1"/>
</dbReference>
<keyword evidence="11" id="KW-0472">Membrane</keyword>
<dbReference type="PROSITE" id="PS50893">
    <property type="entry name" value="ABC_TRANSPORTER_2"/>
    <property type="match status" value="1"/>
</dbReference>
<accession>A0ABT0DJQ4</accession>
<dbReference type="InterPro" id="IPR003439">
    <property type="entry name" value="ABC_transporter-like_ATP-bd"/>
</dbReference>
<evidence type="ECO:0000256" key="13">
    <source>
        <dbReference type="ARBA" id="ARBA00038416"/>
    </source>
</evidence>
<evidence type="ECO:0000259" key="18">
    <source>
        <dbReference type="PROSITE" id="PS50893"/>
    </source>
</evidence>
<dbReference type="NCBIfam" id="TIGR01727">
    <property type="entry name" value="oligo_HPY"/>
    <property type="match status" value="1"/>
</dbReference>
<evidence type="ECO:0000256" key="16">
    <source>
        <dbReference type="ARBA" id="ARBA00047640"/>
    </source>
</evidence>
<evidence type="ECO:0000256" key="7">
    <source>
        <dbReference type="ARBA" id="ARBA00022741"/>
    </source>
</evidence>
<evidence type="ECO:0000313" key="19">
    <source>
        <dbReference type="EMBL" id="MCK0207511.1"/>
    </source>
</evidence>
<evidence type="ECO:0000256" key="1">
    <source>
        <dbReference type="ARBA" id="ARBA00004417"/>
    </source>
</evidence>
<evidence type="ECO:0000256" key="8">
    <source>
        <dbReference type="ARBA" id="ARBA00022801"/>
    </source>
</evidence>
<dbReference type="EMBL" id="JALKCG010000001">
    <property type="protein sequence ID" value="MCK0207511.1"/>
    <property type="molecule type" value="Genomic_DNA"/>
</dbReference>
<dbReference type="InterPro" id="IPR003593">
    <property type="entry name" value="AAA+_ATPase"/>
</dbReference>
<keyword evidence="5" id="KW-0997">Cell inner membrane</keyword>
<gene>
    <name evidence="19" type="ORF">MWN33_05630</name>
</gene>
<organism evidence="19 20">
    <name type="scientific">Ancylobacter koreensis</name>
    <dbReference type="NCBI Taxonomy" id="266121"/>
    <lineage>
        <taxon>Bacteria</taxon>
        <taxon>Pseudomonadati</taxon>
        <taxon>Pseudomonadota</taxon>
        <taxon>Alphaproteobacteria</taxon>
        <taxon>Hyphomicrobiales</taxon>
        <taxon>Xanthobacteraceae</taxon>
        <taxon>Ancylobacter</taxon>
    </lineage>
</organism>
<evidence type="ECO:0000256" key="9">
    <source>
        <dbReference type="ARBA" id="ARBA00022840"/>
    </source>
</evidence>
<comment type="caution">
    <text evidence="19">The sequence shown here is derived from an EMBL/GenBank/DDBJ whole genome shotgun (WGS) entry which is preliminary data.</text>
</comment>
<dbReference type="EC" id="7.4.2.10" evidence="14"/>
<feature type="region of interest" description="Disordered" evidence="17">
    <location>
        <begin position="1"/>
        <end position="21"/>
    </location>
</feature>
<keyword evidence="8" id="KW-0378">Hydrolase</keyword>
<keyword evidence="9 19" id="KW-0067">ATP-binding</keyword>
<evidence type="ECO:0000256" key="17">
    <source>
        <dbReference type="SAM" id="MobiDB-lite"/>
    </source>
</evidence>
<feature type="region of interest" description="Disordered" evidence="17">
    <location>
        <begin position="283"/>
        <end position="304"/>
    </location>
</feature>
<keyword evidence="6" id="KW-0677">Repeat</keyword>
<reference evidence="20" key="1">
    <citation type="submission" date="2023-07" db="EMBL/GenBank/DDBJ databases">
        <title>Ancylobacter moscoviensis sp. nov., facultatively methylotrophic bacteria from activated sludge and the reclassification of Starkeya novella (Starkey 1934) Kelly et al. 2000 as Ancylobacter novellus comb. nov., Starkeya koreensis Im et al. 2006 as Ancylobacter koreensis comb.nov., Angulomicrobium tetraedrale Vasil'eva et al. 1986 as Ancylobacter tetraedralis comb. nov., Angulomicrobium amanitiforme Fritz et al. 2004 as Ancylobacter amanitiformis comb. nov. and Methylorhabdus multivorans Doronina et al. 1996 as Ancylobacter multivorans comb. nov. and emended description of the genus Ancylobacter.</title>
        <authorList>
            <person name="Doronina N."/>
            <person name="Chemodurova A."/>
            <person name="Grouzdev D."/>
            <person name="Koziaeva V."/>
            <person name="Shi W."/>
            <person name="Wu L."/>
            <person name="Kaparullina E."/>
        </authorList>
    </citation>
    <scope>NUCLEOTIDE SEQUENCE [LARGE SCALE GENOMIC DNA]</scope>
    <source>
        <strain evidence="20">Jip08</strain>
    </source>
</reference>
<comment type="function">
    <text evidence="12">Part of the ABC transporter complex GsiABCD involved in glutathione import. Responsible for energy coupling to the transport system.</text>
</comment>
<dbReference type="InterPro" id="IPR017871">
    <property type="entry name" value="ABC_transporter-like_CS"/>
</dbReference>
<keyword evidence="3" id="KW-0813">Transport</keyword>
<comment type="subcellular location">
    <subcellularLocation>
        <location evidence="1">Cell inner membrane</location>
        <topology evidence="1">Peripheral membrane protein</topology>
    </subcellularLocation>
</comment>
<keyword evidence="20" id="KW-1185">Reference proteome</keyword>
<evidence type="ECO:0000256" key="10">
    <source>
        <dbReference type="ARBA" id="ARBA00022967"/>
    </source>
</evidence>